<feature type="compositionally biased region" description="Polar residues" evidence="1">
    <location>
        <begin position="1"/>
        <end position="11"/>
    </location>
</feature>
<protein>
    <submittedName>
        <fullName evidence="2">Serine/threonine-protein kinase CTR1</fullName>
    </submittedName>
</protein>
<proteinExistence type="predicted"/>
<feature type="non-terminal residue" evidence="2">
    <location>
        <position position="1"/>
    </location>
</feature>
<evidence type="ECO:0000256" key="1">
    <source>
        <dbReference type="SAM" id="MobiDB-lite"/>
    </source>
</evidence>
<gene>
    <name evidence="2" type="ORF">ACMD2_11358</name>
</gene>
<evidence type="ECO:0000313" key="2">
    <source>
        <dbReference type="EMBL" id="OAY74084.1"/>
    </source>
</evidence>
<dbReference type="EMBL" id="LSRQ01002510">
    <property type="protein sequence ID" value="OAY74084.1"/>
    <property type="molecule type" value="Genomic_DNA"/>
</dbReference>
<dbReference type="STRING" id="4615.A0A199VAG9"/>
<dbReference type="AlphaFoldDB" id="A0A199VAG9"/>
<organism evidence="2 3">
    <name type="scientific">Ananas comosus</name>
    <name type="common">Pineapple</name>
    <name type="synonym">Ananas ananas</name>
    <dbReference type="NCBI Taxonomy" id="4615"/>
    <lineage>
        <taxon>Eukaryota</taxon>
        <taxon>Viridiplantae</taxon>
        <taxon>Streptophyta</taxon>
        <taxon>Embryophyta</taxon>
        <taxon>Tracheophyta</taxon>
        <taxon>Spermatophyta</taxon>
        <taxon>Magnoliopsida</taxon>
        <taxon>Liliopsida</taxon>
        <taxon>Poales</taxon>
        <taxon>Bromeliaceae</taxon>
        <taxon>Bromelioideae</taxon>
        <taxon>Ananas</taxon>
    </lineage>
</organism>
<keyword evidence="2" id="KW-0808">Transferase</keyword>
<dbReference type="Proteomes" id="UP000092600">
    <property type="component" value="Unassembled WGS sequence"/>
</dbReference>
<dbReference type="GO" id="GO:0016301">
    <property type="term" value="F:kinase activity"/>
    <property type="evidence" value="ECO:0007669"/>
    <property type="project" value="UniProtKB-KW"/>
</dbReference>
<sequence length="136" mass="14716">GSGASGTTVTALGSGSGREEEGEVERSWAQRARESYYLQLSLAMRLTSQAFLAESPHCLLQESAEEICGCRRIPTRSRTASGYASMAEFTSEFDLIVSGCLSFSDKITHGFYNILGIDPYLWAMCNGSEEAGGFPH</sequence>
<comment type="caution">
    <text evidence="2">The sequence shown here is derived from an EMBL/GenBank/DDBJ whole genome shotgun (WGS) entry which is preliminary data.</text>
</comment>
<feature type="region of interest" description="Disordered" evidence="1">
    <location>
        <begin position="1"/>
        <end position="26"/>
    </location>
</feature>
<accession>A0A199VAG9</accession>
<evidence type="ECO:0000313" key="3">
    <source>
        <dbReference type="Proteomes" id="UP000092600"/>
    </source>
</evidence>
<keyword evidence="2" id="KW-0418">Kinase</keyword>
<reference evidence="2 3" key="1">
    <citation type="journal article" date="2016" name="DNA Res.">
        <title>The draft genome of MD-2 pineapple using hybrid error correction of long reads.</title>
        <authorList>
            <person name="Redwan R.M."/>
            <person name="Saidin A."/>
            <person name="Kumar S.V."/>
        </authorList>
    </citation>
    <scope>NUCLEOTIDE SEQUENCE [LARGE SCALE GENOMIC DNA]</scope>
    <source>
        <strain evidence="3">cv. MD2</strain>
        <tissue evidence="2">Leaf</tissue>
    </source>
</reference>
<name>A0A199VAG9_ANACO</name>